<dbReference type="Proteomes" id="UP001595858">
    <property type="component" value="Unassembled WGS sequence"/>
</dbReference>
<evidence type="ECO:0000259" key="6">
    <source>
        <dbReference type="PROSITE" id="PS50977"/>
    </source>
</evidence>
<dbReference type="RefSeq" id="WP_344144682.1">
    <property type="nucleotide sequence ID" value="NZ_BAAAQI010000011.1"/>
</dbReference>
<evidence type="ECO:0000256" key="3">
    <source>
        <dbReference type="ARBA" id="ARBA00023125"/>
    </source>
</evidence>
<evidence type="ECO:0000256" key="1">
    <source>
        <dbReference type="ARBA" id="ARBA00022491"/>
    </source>
</evidence>
<evidence type="ECO:0000256" key="5">
    <source>
        <dbReference type="PROSITE-ProRule" id="PRU00335"/>
    </source>
</evidence>
<proteinExistence type="predicted"/>
<protein>
    <submittedName>
        <fullName evidence="7">TetR/AcrR family transcriptional regulator</fullName>
    </submittedName>
</protein>
<evidence type="ECO:0000313" key="8">
    <source>
        <dbReference type="Proteomes" id="UP001595858"/>
    </source>
</evidence>
<gene>
    <name evidence="7" type="ORF">ACFPCZ_16190</name>
</gene>
<keyword evidence="1" id="KW-0678">Repressor</keyword>
<reference evidence="8" key="1">
    <citation type="journal article" date="2019" name="Int. J. Syst. Evol. Microbiol.">
        <title>The Global Catalogue of Microorganisms (GCM) 10K type strain sequencing project: providing services to taxonomists for standard genome sequencing and annotation.</title>
        <authorList>
            <consortium name="The Broad Institute Genomics Platform"/>
            <consortium name="The Broad Institute Genome Sequencing Center for Infectious Disease"/>
            <person name="Wu L."/>
            <person name="Ma J."/>
        </authorList>
    </citation>
    <scope>NUCLEOTIDE SEQUENCE [LARGE SCALE GENOMIC DNA]</scope>
    <source>
        <strain evidence="8">CGMCC 4.7304</strain>
    </source>
</reference>
<dbReference type="InterPro" id="IPR036271">
    <property type="entry name" value="Tet_transcr_reg_TetR-rel_C_sf"/>
</dbReference>
<dbReference type="PROSITE" id="PS50977">
    <property type="entry name" value="HTH_TETR_2"/>
    <property type="match status" value="1"/>
</dbReference>
<dbReference type="PRINTS" id="PR00455">
    <property type="entry name" value="HTHTETR"/>
</dbReference>
<dbReference type="InterPro" id="IPR050109">
    <property type="entry name" value="HTH-type_TetR-like_transc_reg"/>
</dbReference>
<dbReference type="PANTHER" id="PTHR30055">
    <property type="entry name" value="HTH-TYPE TRANSCRIPTIONAL REGULATOR RUTR"/>
    <property type="match status" value="1"/>
</dbReference>
<accession>A0ABV9SNJ3</accession>
<dbReference type="InterPro" id="IPR009057">
    <property type="entry name" value="Homeodomain-like_sf"/>
</dbReference>
<dbReference type="Gene3D" id="1.10.357.10">
    <property type="entry name" value="Tetracycline Repressor, domain 2"/>
    <property type="match status" value="1"/>
</dbReference>
<evidence type="ECO:0000313" key="7">
    <source>
        <dbReference type="EMBL" id="MFC4868175.1"/>
    </source>
</evidence>
<sequence length="215" mass="23035">MARPRTPMLSVSGIRSAALALIDRDGLESLSMRRLAQELDVQAASLYSHYRTKEDLLADIANEIMAEVDVSGFESGDWRRGLTVWARSYRAALAAHPHLVPVVAAGPGRREAALRRADAVHGGLVAAGWPPRHATMIGASTKYLVVGAAINSFARGFDADVQVYRDRYPNLSQAHRLAEHAAEIDADSFELALSAFLDGLGQTFAGLARDAGTGA</sequence>
<dbReference type="EMBL" id="JBHSIY010000013">
    <property type="protein sequence ID" value="MFC4868175.1"/>
    <property type="molecule type" value="Genomic_DNA"/>
</dbReference>
<dbReference type="InterPro" id="IPR003012">
    <property type="entry name" value="Tet_transcr_reg_TetR"/>
</dbReference>
<name>A0ABV9SNJ3_9ACTN</name>
<keyword evidence="2" id="KW-0805">Transcription regulation</keyword>
<feature type="DNA-binding region" description="H-T-H motif" evidence="5">
    <location>
        <begin position="31"/>
        <end position="50"/>
    </location>
</feature>
<organism evidence="7 8">
    <name type="scientific">Streptomonospora arabica</name>
    <dbReference type="NCBI Taxonomy" id="412417"/>
    <lineage>
        <taxon>Bacteria</taxon>
        <taxon>Bacillati</taxon>
        <taxon>Actinomycetota</taxon>
        <taxon>Actinomycetes</taxon>
        <taxon>Streptosporangiales</taxon>
        <taxon>Nocardiopsidaceae</taxon>
        <taxon>Streptomonospora</taxon>
    </lineage>
</organism>
<evidence type="ECO:0000256" key="4">
    <source>
        <dbReference type="ARBA" id="ARBA00023163"/>
    </source>
</evidence>
<dbReference type="PANTHER" id="PTHR30055:SF151">
    <property type="entry name" value="TRANSCRIPTIONAL REGULATORY PROTEIN"/>
    <property type="match status" value="1"/>
</dbReference>
<dbReference type="SUPFAM" id="SSF46689">
    <property type="entry name" value="Homeodomain-like"/>
    <property type="match status" value="1"/>
</dbReference>
<feature type="domain" description="HTH tetR-type" evidence="6">
    <location>
        <begin position="8"/>
        <end position="68"/>
    </location>
</feature>
<dbReference type="PRINTS" id="PR00400">
    <property type="entry name" value="TETREPRESSOR"/>
</dbReference>
<evidence type="ECO:0000256" key="2">
    <source>
        <dbReference type="ARBA" id="ARBA00023015"/>
    </source>
</evidence>
<dbReference type="InterPro" id="IPR004111">
    <property type="entry name" value="Repressor_TetR_C"/>
</dbReference>
<comment type="caution">
    <text evidence="7">The sequence shown here is derived from an EMBL/GenBank/DDBJ whole genome shotgun (WGS) entry which is preliminary data.</text>
</comment>
<dbReference type="SUPFAM" id="SSF48498">
    <property type="entry name" value="Tetracyclin repressor-like, C-terminal domain"/>
    <property type="match status" value="1"/>
</dbReference>
<dbReference type="Pfam" id="PF02909">
    <property type="entry name" value="TetR_C_1"/>
    <property type="match status" value="1"/>
</dbReference>
<keyword evidence="3 5" id="KW-0238">DNA-binding</keyword>
<dbReference type="Pfam" id="PF00440">
    <property type="entry name" value="TetR_N"/>
    <property type="match status" value="1"/>
</dbReference>
<dbReference type="InterPro" id="IPR001647">
    <property type="entry name" value="HTH_TetR"/>
</dbReference>
<keyword evidence="8" id="KW-1185">Reference proteome</keyword>
<keyword evidence="4" id="KW-0804">Transcription</keyword>